<comment type="caution">
    <text evidence="1">The sequence shown here is derived from an EMBL/GenBank/DDBJ whole genome shotgun (WGS) entry which is preliminary data.</text>
</comment>
<evidence type="ECO:0000313" key="1">
    <source>
        <dbReference type="EMBL" id="CAG8673016.1"/>
    </source>
</evidence>
<proteinExistence type="predicted"/>
<evidence type="ECO:0000313" key="2">
    <source>
        <dbReference type="Proteomes" id="UP000789366"/>
    </source>
</evidence>
<reference evidence="1" key="1">
    <citation type="submission" date="2021-06" db="EMBL/GenBank/DDBJ databases">
        <authorList>
            <person name="Kallberg Y."/>
            <person name="Tangrot J."/>
            <person name="Rosling A."/>
        </authorList>
    </citation>
    <scope>NUCLEOTIDE SEQUENCE</scope>
    <source>
        <strain evidence="1">28 12/20/2015</strain>
    </source>
</reference>
<dbReference type="EMBL" id="CAJVPW010016850">
    <property type="protein sequence ID" value="CAG8673016.1"/>
    <property type="molecule type" value="Genomic_DNA"/>
</dbReference>
<gene>
    <name evidence="1" type="ORF">SPELUC_LOCUS9760</name>
</gene>
<dbReference type="Proteomes" id="UP000789366">
    <property type="component" value="Unassembled WGS sequence"/>
</dbReference>
<keyword evidence="2" id="KW-1185">Reference proteome</keyword>
<sequence>SIKFLAIETNKINLQKRNRELVEEIEDSSESEKEYTTNNSNIQPLPKNKKHRPFVKI</sequence>
<name>A0ACA9NSQ4_9GLOM</name>
<protein>
    <submittedName>
        <fullName evidence="1">4432_t:CDS:1</fullName>
    </submittedName>
</protein>
<feature type="non-terminal residue" evidence="1">
    <location>
        <position position="1"/>
    </location>
</feature>
<accession>A0ACA9NSQ4</accession>
<organism evidence="1 2">
    <name type="scientific">Cetraspora pellucida</name>
    <dbReference type="NCBI Taxonomy" id="1433469"/>
    <lineage>
        <taxon>Eukaryota</taxon>
        <taxon>Fungi</taxon>
        <taxon>Fungi incertae sedis</taxon>
        <taxon>Mucoromycota</taxon>
        <taxon>Glomeromycotina</taxon>
        <taxon>Glomeromycetes</taxon>
        <taxon>Diversisporales</taxon>
        <taxon>Gigasporaceae</taxon>
        <taxon>Cetraspora</taxon>
    </lineage>
</organism>